<dbReference type="Proteomes" id="UP000070449">
    <property type="component" value="Unassembled WGS sequence"/>
</dbReference>
<evidence type="ECO:0000256" key="11">
    <source>
        <dbReference type="ARBA" id="ARBA00023284"/>
    </source>
</evidence>
<keyword evidence="6 12" id="KW-1133">Transmembrane helix</keyword>
<comment type="caution">
    <text evidence="13">The sequence shown here is derived from an EMBL/GenBank/DDBJ whole genome shotgun (WGS) entry which is preliminary data.</text>
</comment>
<dbReference type="InterPro" id="IPR003752">
    <property type="entry name" value="DiS_bond_form_DsbB/BdbC"/>
</dbReference>
<keyword evidence="11" id="KW-0676">Redox-active center</keyword>
<evidence type="ECO:0000256" key="4">
    <source>
        <dbReference type="ARBA" id="ARBA00022692"/>
    </source>
</evidence>
<feature type="transmembrane region" description="Helical" evidence="12">
    <location>
        <begin position="70"/>
        <end position="88"/>
    </location>
</feature>
<dbReference type="PANTHER" id="PTHR43469:SF1">
    <property type="entry name" value="SPBETA PROPHAGE-DERIVED DISULFIDE BOND FORMATION PROTEIN B"/>
    <property type="match status" value="1"/>
</dbReference>
<feature type="transmembrane region" description="Helical" evidence="12">
    <location>
        <begin position="43"/>
        <end position="63"/>
    </location>
</feature>
<dbReference type="Pfam" id="PF02600">
    <property type="entry name" value="DsbB"/>
    <property type="match status" value="1"/>
</dbReference>
<evidence type="ECO:0000256" key="7">
    <source>
        <dbReference type="ARBA" id="ARBA00023002"/>
    </source>
</evidence>
<evidence type="ECO:0000313" key="13">
    <source>
        <dbReference type="EMBL" id="KXK10212.1"/>
    </source>
</evidence>
<name>A0A136KLB7_9BACT</name>
<comment type="similarity">
    <text evidence="2">Belongs to the DsbB family. BdbC subfamily.</text>
</comment>
<evidence type="ECO:0000256" key="10">
    <source>
        <dbReference type="ARBA" id="ARBA00023186"/>
    </source>
</evidence>
<evidence type="ECO:0000256" key="8">
    <source>
        <dbReference type="ARBA" id="ARBA00023136"/>
    </source>
</evidence>
<gene>
    <name evidence="13" type="primary">bdbC</name>
    <name evidence="13" type="ORF">UZ20_WS6002000035</name>
</gene>
<dbReference type="PIRSF" id="PIRSF036659">
    <property type="entry name" value="BdbC"/>
    <property type="match status" value="1"/>
</dbReference>
<evidence type="ECO:0000256" key="9">
    <source>
        <dbReference type="ARBA" id="ARBA00023157"/>
    </source>
</evidence>
<dbReference type="GO" id="GO:0006457">
    <property type="term" value="P:protein folding"/>
    <property type="evidence" value="ECO:0007669"/>
    <property type="project" value="InterPro"/>
</dbReference>
<keyword evidence="5" id="KW-0249">Electron transport</keyword>
<keyword evidence="3" id="KW-0813">Transport</keyword>
<evidence type="ECO:0000256" key="5">
    <source>
        <dbReference type="ARBA" id="ARBA00022982"/>
    </source>
</evidence>
<protein>
    <submittedName>
        <fullName evidence="13">Disulfide bond formation protein C</fullName>
    </submittedName>
</protein>
<dbReference type="PANTHER" id="PTHR43469">
    <property type="entry name" value="DISULFIDE FORMATION PROTEIN-RELATED"/>
    <property type="match status" value="1"/>
</dbReference>
<reference evidence="13 14" key="1">
    <citation type="submission" date="2015-02" db="EMBL/GenBank/DDBJ databases">
        <title>Improved understanding of the partial-nitritation anammox process through 23 genomes representing the majority of the microbial community.</title>
        <authorList>
            <person name="Speth D.R."/>
            <person name="In T Zandt M."/>
            <person name="Guerrero Cruz S."/>
            <person name="Jetten M.S."/>
            <person name="Dutilh B.E."/>
        </authorList>
    </citation>
    <scope>NUCLEOTIDE SEQUENCE [LARGE SCALE GENOMIC DNA]</scope>
    <source>
        <strain evidence="13">OLB21</strain>
    </source>
</reference>
<evidence type="ECO:0000256" key="2">
    <source>
        <dbReference type="ARBA" id="ARBA00007602"/>
    </source>
</evidence>
<dbReference type="EMBL" id="JYPD01000007">
    <property type="protein sequence ID" value="KXK10212.1"/>
    <property type="molecule type" value="Genomic_DNA"/>
</dbReference>
<dbReference type="Gene3D" id="1.20.1550.10">
    <property type="entry name" value="DsbB-like"/>
    <property type="match status" value="1"/>
</dbReference>
<dbReference type="InterPro" id="IPR023380">
    <property type="entry name" value="DsbB-like_sf"/>
</dbReference>
<keyword evidence="9" id="KW-1015">Disulfide bond</keyword>
<accession>A0A136KLB7</accession>
<dbReference type="GO" id="GO:0016020">
    <property type="term" value="C:membrane"/>
    <property type="evidence" value="ECO:0007669"/>
    <property type="project" value="UniProtKB-SubCell"/>
</dbReference>
<dbReference type="InterPro" id="IPR012187">
    <property type="entry name" value="Disulphide_bond_form_BdbC"/>
</dbReference>
<dbReference type="STRING" id="1617427.UZ20_WS6002000035"/>
<keyword evidence="7" id="KW-0560">Oxidoreductase</keyword>
<evidence type="ECO:0000256" key="6">
    <source>
        <dbReference type="ARBA" id="ARBA00022989"/>
    </source>
</evidence>
<evidence type="ECO:0000313" key="14">
    <source>
        <dbReference type="Proteomes" id="UP000070449"/>
    </source>
</evidence>
<evidence type="ECO:0000256" key="12">
    <source>
        <dbReference type="SAM" id="Phobius"/>
    </source>
</evidence>
<evidence type="ECO:0000256" key="3">
    <source>
        <dbReference type="ARBA" id="ARBA00022448"/>
    </source>
</evidence>
<evidence type="ECO:0000256" key="1">
    <source>
        <dbReference type="ARBA" id="ARBA00004141"/>
    </source>
</evidence>
<sequence length="149" mass="16971">MTKLTIFLKNNVLYIVLVISWVATLGSLVFSEIVKLPPCDLCWYQRALMYPIAIITLVAHFIKDTRASKYYIFVLSLIGALIALYHYIYQLQYMQGINNPLIPCDPNNPCGEAQVIFLGFITIPLMSFVAFATIIVLLLISRHLNRKKS</sequence>
<dbReference type="AlphaFoldDB" id="A0A136KLB7"/>
<comment type="subcellular location">
    <subcellularLocation>
        <location evidence="1">Membrane</location>
        <topology evidence="1">Multi-pass membrane protein</topology>
    </subcellularLocation>
</comment>
<dbReference type="SUPFAM" id="SSF158442">
    <property type="entry name" value="DsbB-like"/>
    <property type="match status" value="1"/>
</dbReference>
<feature type="transmembrane region" description="Helical" evidence="12">
    <location>
        <begin position="12"/>
        <end position="31"/>
    </location>
</feature>
<keyword evidence="4 12" id="KW-0812">Transmembrane</keyword>
<feature type="transmembrane region" description="Helical" evidence="12">
    <location>
        <begin position="115"/>
        <end position="140"/>
    </location>
</feature>
<proteinExistence type="inferred from homology"/>
<dbReference type="GO" id="GO:0015035">
    <property type="term" value="F:protein-disulfide reductase activity"/>
    <property type="evidence" value="ECO:0007669"/>
    <property type="project" value="InterPro"/>
</dbReference>
<organism evidence="13 14">
    <name type="scientific">candidate division WS6 bacterium OLB21</name>
    <dbReference type="NCBI Taxonomy" id="1617427"/>
    <lineage>
        <taxon>Bacteria</taxon>
        <taxon>Candidatus Dojkabacteria</taxon>
    </lineage>
</organism>
<keyword evidence="10" id="KW-0143">Chaperone</keyword>
<keyword evidence="8 12" id="KW-0472">Membrane</keyword>